<dbReference type="InterPro" id="IPR053926">
    <property type="entry name" value="RecX_HTH_1st"/>
</dbReference>
<organism evidence="11 12">
    <name type="scientific">Leuconostoc suionicum</name>
    <dbReference type="NCBI Taxonomy" id="1511761"/>
    <lineage>
        <taxon>Bacteria</taxon>
        <taxon>Bacillati</taxon>
        <taxon>Bacillota</taxon>
        <taxon>Bacilli</taxon>
        <taxon>Lactobacillales</taxon>
        <taxon>Lactobacillaceae</taxon>
        <taxon>Leuconostoc</taxon>
    </lineage>
</organism>
<dbReference type="KEGG" id="lsu:A6B45_03250"/>
<dbReference type="PANTHER" id="PTHR33602:SF1">
    <property type="entry name" value="REGULATORY PROTEIN RECX FAMILY PROTEIN"/>
    <property type="match status" value="1"/>
</dbReference>
<dbReference type="GeneID" id="99673793"/>
<keyword evidence="13" id="KW-1185">Reference proteome</keyword>
<evidence type="ECO:0000256" key="4">
    <source>
        <dbReference type="ARBA" id="ARBA00018111"/>
    </source>
</evidence>
<evidence type="ECO:0000259" key="8">
    <source>
        <dbReference type="Pfam" id="PF21981"/>
    </source>
</evidence>
<dbReference type="Proteomes" id="UP000239237">
    <property type="component" value="Unassembled WGS sequence"/>
</dbReference>
<comment type="similarity">
    <text evidence="3 6">Belongs to the RecX family.</text>
</comment>
<evidence type="ECO:0000313" key="12">
    <source>
        <dbReference type="Proteomes" id="UP000237923"/>
    </source>
</evidence>
<feature type="domain" description="RecX third three-helical" evidence="8">
    <location>
        <begin position="211"/>
        <end position="258"/>
    </location>
</feature>
<keyword evidence="5 6" id="KW-0963">Cytoplasm</keyword>
<evidence type="ECO:0000256" key="3">
    <source>
        <dbReference type="ARBA" id="ARBA00009695"/>
    </source>
</evidence>
<evidence type="ECO:0000256" key="6">
    <source>
        <dbReference type="HAMAP-Rule" id="MF_01114"/>
    </source>
</evidence>
<dbReference type="EMBL" id="OKQU01000001">
    <property type="protein sequence ID" value="SPE07145.1"/>
    <property type="molecule type" value="Genomic_DNA"/>
</dbReference>
<evidence type="ECO:0000256" key="5">
    <source>
        <dbReference type="ARBA" id="ARBA00022490"/>
    </source>
</evidence>
<dbReference type="InterPro" id="IPR036388">
    <property type="entry name" value="WH-like_DNA-bd_sf"/>
</dbReference>
<dbReference type="GO" id="GO:0005737">
    <property type="term" value="C:cytoplasm"/>
    <property type="evidence" value="ECO:0007669"/>
    <property type="project" value="UniProtKB-SubCell"/>
</dbReference>
<evidence type="ECO:0000256" key="1">
    <source>
        <dbReference type="ARBA" id="ARBA00003529"/>
    </source>
</evidence>
<comment type="function">
    <text evidence="1 6">Modulates RecA activity.</text>
</comment>
<dbReference type="RefSeq" id="WP_072613332.1">
    <property type="nucleotide sequence ID" value="NZ_AP017935.1"/>
</dbReference>
<dbReference type="InterPro" id="IPR053924">
    <property type="entry name" value="RecX_HTH_2nd"/>
</dbReference>
<dbReference type="Pfam" id="PF21981">
    <property type="entry name" value="RecX_HTH3"/>
    <property type="match status" value="2"/>
</dbReference>
<dbReference type="InterPro" id="IPR053925">
    <property type="entry name" value="RecX_HTH_3rd"/>
</dbReference>
<dbReference type="HAMAP" id="MF_01114">
    <property type="entry name" value="RecX"/>
    <property type="match status" value="1"/>
</dbReference>
<reference evidence="10 13" key="2">
    <citation type="submission" date="2018-02" db="EMBL/GenBank/DDBJ databases">
        <authorList>
            <person name="Rodrigo-Torres L."/>
            <person name="Arahal R. D."/>
            <person name="Lucena T."/>
        </authorList>
    </citation>
    <scope>NUCLEOTIDE SEQUENCE [LARGE SCALE GENOMIC DNA]</scope>
    <source>
        <strain evidence="10 13">CECT 8486</strain>
    </source>
</reference>
<dbReference type="Gene3D" id="1.10.10.10">
    <property type="entry name" value="Winged helix-like DNA-binding domain superfamily/Winged helix DNA-binding domain"/>
    <property type="match status" value="4"/>
</dbReference>
<evidence type="ECO:0000313" key="11">
    <source>
        <dbReference type="EMBL" id="SPE07145.1"/>
    </source>
</evidence>
<feature type="domain" description="RecX second three-helical" evidence="7">
    <location>
        <begin position="107"/>
        <end position="148"/>
    </location>
</feature>
<dbReference type="GO" id="GO:0006282">
    <property type="term" value="P:regulation of DNA repair"/>
    <property type="evidence" value="ECO:0007669"/>
    <property type="project" value="UniProtKB-UniRule"/>
</dbReference>
<comment type="subcellular location">
    <subcellularLocation>
        <location evidence="2 6">Cytoplasm</location>
    </subcellularLocation>
</comment>
<evidence type="ECO:0000259" key="7">
    <source>
        <dbReference type="Pfam" id="PF02631"/>
    </source>
</evidence>
<name>A0A2N9KAN2_9LACO</name>
<reference evidence="11 12" key="1">
    <citation type="submission" date="2018-02" db="EMBL/GenBank/DDBJ databases">
        <authorList>
            <person name="Cohen D.B."/>
            <person name="Kent A.D."/>
        </authorList>
    </citation>
    <scope>NUCLEOTIDE SEQUENCE [LARGE SCALE GENOMIC DNA]</scope>
    <source>
        <strain evidence="11 12">CECT 9216</strain>
    </source>
</reference>
<evidence type="ECO:0000256" key="2">
    <source>
        <dbReference type="ARBA" id="ARBA00004496"/>
    </source>
</evidence>
<evidence type="ECO:0000313" key="10">
    <source>
        <dbReference type="EMBL" id="SPD91866.1"/>
    </source>
</evidence>
<dbReference type="Pfam" id="PF02631">
    <property type="entry name" value="RecX_HTH2"/>
    <property type="match status" value="1"/>
</dbReference>
<dbReference type="Pfam" id="PF21982">
    <property type="entry name" value="RecX_HTH1"/>
    <property type="match status" value="1"/>
</dbReference>
<dbReference type="AlphaFoldDB" id="A0A2N9KAN2"/>
<proteinExistence type="inferred from homology"/>
<dbReference type="InterPro" id="IPR003783">
    <property type="entry name" value="Regulatory_RecX"/>
</dbReference>
<evidence type="ECO:0000313" key="13">
    <source>
        <dbReference type="Proteomes" id="UP000239237"/>
    </source>
</evidence>
<feature type="domain" description="RecX third three-helical" evidence="8">
    <location>
        <begin position="154"/>
        <end position="200"/>
    </location>
</feature>
<gene>
    <name evidence="6 11" type="primary">recX</name>
    <name evidence="10" type="ORF">LES8486_00853</name>
    <name evidence="11" type="ORF">LES9216_01000</name>
</gene>
<accession>A0A2N9KAN2</accession>
<dbReference type="NCBIfam" id="NF010733">
    <property type="entry name" value="PRK14135.1"/>
    <property type="match status" value="1"/>
</dbReference>
<protein>
    <recommendedName>
        <fullName evidence="4 6">Regulatory protein RecX</fullName>
    </recommendedName>
</protein>
<dbReference type="EMBL" id="OKQR01000001">
    <property type="protein sequence ID" value="SPD91866.1"/>
    <property type="molecule type" value="Genomic_DNA"/>
</dbReference>
<dbReference type="Proteomes" id="UP000237923">
    <property type="component" value="Unassembled WGS sequence"/>
</dbReference>
<evidence type="ECO:0000259" key="9">
    <source>
        <dbReference type="Pfam" id="PF21982"/>
    </source>
</evidence>
<sequence>MKKITKISIQKKAGRYNIDLDNQFAFGVAESVLIKFGLAKGRELDEELIAEIKHNDSIAKALSIALNFLSHSLHTVKQVKQKMSEKEVSESIQDEVVAQLYEQKYIDDLNYAQHYVSTKKIISPKGPNVIKMDLKQAGVSDDDIETALSDYAHEEQIEIAEKLALKSANTYKRESTRAKKQKIVQALATKGFSFDIAETVVDRVITENDDDIELENIKRQAEKSWQRYRNELPSQRIYKTKNSLYAKGYNAELINVVIRELEVSADD</sequence>
<feature type="domain" description="RecX first three-helical" evidence="9">
    <location>
        <begin position="61"/>
        <end position="100"/>
    </location>
</feature>
<dbReference type="PANTHER" id="PTHR33602">
    <property type="entry name" value="REGULATORY PROTEIN RECX FAMILY PROTEIN"/>
    <property type="match status" value="1"/>
</dbReference>